<dbReference type="InterPro" id="IPR036196">
    <property type="entry name" value="Ptyr_pPase_sf"/>
</dbReference>
<keyword evidence="1" id="KW-0059">Arsenical resistance</keyword>
<sequence length="140" mass="15517">MNILFLCTGNSCRSQMAEAWARQLHPDFGVWSAGVVKHGMNPNVATMMNEVGVDISAQSSKTVDDLPDVKFDYIVTLCGHASENCPFFPAQSKRVHRGFDDPPSIVKEQGLEGEEMLDVYRRVRDEIKGMVSGIPDNLSE</sequence>
<dbReference type="SMART" id="SM00226">
    <property type="entry name" value="LMWPc"/>
    <property type="match status" value="1"/>
</dbReference>
<dbReference type="InterPro" id="IPR023485">
    <property type="entry name" value="Ptyr_pPase"/>
</dbReference>
<dbReference type="Gene3D" id="3.40.50.2300">
    <property type="match status" value="1"/>
</dbReference>
<dbReference type="Pfam" id="PF01451">
    <property type="entry name" value="LMWPc"/>
    <property type="match status" value="1"/>
</dbReference>
<evidence type="ECO:0000313" key="3">
    <source>
        <dbReference type="EMBL" id="SOB60701.1"/>
    </source>
</evidence>
<accession>A0A2C8FDT6</accession>
<evidence type="ECO:0000313" key="4">
    <source>
        <dbReference type="Proteomes" id="UP000219215"/>
    </source>
</evidence>
<name>A0A2C8FDT6_9BACT</name>
<dbReference type="RefSeq" id="WP_097013386.1">
    <property type="nucleotide sequence ID" value="NZ_LT907975.1"/>
</dbReference>
<dbReference type="PANTHER" id="PTHR43428">
    <property type="entry name" value="ARSENATE REDUCTASE"/>
    <property type="match status" value="1"/>
</dbReference>
<feature type="domain" description="Phosphotyrosine protein phosphatase I" evidence="2">
    <location>
        <begin position="1"/>
        <end position="137"/>
    </location>
</feature>
<proteinExistence type="predicted"/>
<dbReference type="EMBL" id="LT907975">
    <property type="protein sequence ID" value="SOB60701.1"/>
    <property type="molecule type" value="Genomic_DNA"/>
</dbReference>
<evidence type="ECO:0000259" key="2">
    <source>
        <dbReference type="SMART" id="SM00226"/>
    </source>
</evidence>
<dbReference type="SUPFAM" id="SSF52788">
    <property type="entry name" value="Phosphotyrosine protein phosphatases I"/>
    <property type="match status" value="1"/>
</dbReference>
<gene>
    <name evidence="3" type="primary">arsC</name>
    <name evidence="3" type="ORF">DPRO_3784</name>
</gene>
<protein>
    <submittedName>
        <fullName evidence="3">Protein ArsC</fullName>
    </submittedName>
</protein>
<dbReference type="AlphaFoldDB" id="A0A2C8FDT6"/>
<dbReference type="CDD" id="cd16345">
    <property type="entry name" value="LMWP_ArsC"/>
    <property type="match status" value="1"/>
</dbReference>
<dbReference type="OrthoDB" id="9784339at2"/>
<dbReference type="GO" id="GO:0046685">
    <property type="term" value="P:response to arsenic-containing substance"/>
    <property type="evidence" value="ECO:0007669"/>
    <property type="project" value="UniProtKB-KW"/>
</dbReference>
<organism evidence="3 4">
    <name type="scientific">Pseudodesulfovibrio profundus</name>
    <dbReference type="NCBI Taxonomy" id="57320"/>
    <lineage>
        <taxon>Bacteria</taxon>
        <taxon>Pseudomonadati</taxon>
        <taxon>Thermodesulfobacteriota</taxon>
        <taxon>Desulfovibrionia</taxon>
        <taxon>Desulfovibrionales</taxon>
        <taxon>Desulfovibrionaceae</taxon>
    </lineage>
</organism>
<evidence type="ECO:0000256" key="1">
    <source>
        <dbReference type="ARBA" id="ARBA00022849"/>
    </source>
</evidence>
<dbReference type="Proteomes" id="UP000219215">
    <property type="component" value="Chromosome DPRO"/>
</dbReference>
<dbReference type="PANTHER" id="PTHR43428:SF1">
    <property type="entry name" value="ARSENATE REDUCTASE"/>
    <property type="match status" value="1"/>
</dbReference>
<dbReference type="KEGG" id="pprf:DPRO_3784"/>
<reference evidence="4" key="1">
    <citation type="submission" date="2017-09" db="EMBL/GenBank/DDBJ databases">
        <authorList>
            <person name="Regsiter A."/>
            <person name="William W."/>
        </authorList>
    </citation>
    <scope>NUCLEOTIDE SEQUENCE [LARGE SCALE GENOMIC DNA]</scope>
    <source>
        <strain evidence="4">500-1</strain>
    </source>
</reference>
<keyword evidence="4" id="KW-1185">Reference proteome</keyword>